<keyword evidence="3" id="KW-0539">Nucleus</keyword>
<dbReference type="InterPro" id="IPR015943">
    <property type="entry name" value="WD40/YVTN_repeat-like_dom_sf"/>
</dbReference>
<dbReference type="GO" id="GO:0000127">
    <property type="term" value="C:transcription factor TFIIIC complex"/>
    <property type="evidence" value="ECO:0007669"/>
    <property type="project" value="TreeGrafter"/>
</dbReference>
<dbReference type="GO" id="GO:0006383">
    <property type="term" value="P:transcription by RNA polymerase III"/>
    <property type="evidence" value="ECO:0007669"/>
    <property type="project" value="TreeGrafter"/>
</dbReference>
<accession>A0AAN9YS90</accession>
<gene>
    <name evidence="5" type="ORF">SLS62_005238</name>
</gene>
<dbReference type="GO" id="GO:0005634">
    <property type="term" value="C:nucleus"/>
    <property type="evidence" value="ECO:0007669"/>
    <property type="project" value="UniProtKB-SubCell"/>
</dbReference>
<evidence type="ECO:0000256" key="2">
    <source>
        <dbReference type="ARBA" id="ARBA00023163"/>
    </source>
</evidence>
<dbReference type="PANTHER" id="PTHR15052:SF2">
    <property type="entry name" value="GENERAL TRANSCRIPTION FACTOR 3C POLYPEPTIDE 2"/>
    <property type="match status" value="1"/>
</dbReference>
<feature type="compositionally biased region" description="Basic and acidic residues" evidence="4">
    <location>
        <begin position="735"/>
        <end position="748"/>
    </location>
</feature>
<sequence>MRLRRSNQGKSFRPSDLNLRLGLSDEDDEAVSQGNGESRDEGFVVDDDGSELDAEDVMDEDLAESSGPESLVKGVQRPKAKKPNNHQAPEQQAPARSFGIVQEYPTDLASKWTRSYAGPVKRWTRLQLLTKFWFGDRENYLTIVGDFVRLWWGYEILPPKLTSKYDLAVASNPWMPNGFPEDQELKLRQWYERYLEKRARRSLSSPIDKGKAFRRFIPQPPDALTVIIGDAAEQKEHHFKQGQGVAFSGLGNLIEKSDSEKTRSSGWLLDVGGIVVSMGWAPSESRTEQLLAMAVIPFRDQAFYQDLKKAPQESEKREGAIQIWRFEAEELQDSMAVLAAPKEHTVQISCFTWVNMNRIAVGHTDGTIALWSIHPCQILQRHPVHLSPIIDMASGYPSHPFIVATIPMGGIYTLTDLNRPNQEMSYNANLSVCTQPNLLSWSEVLRGYVLLWPSAFAGNSAIAFEHARVFAQARYLMSLDSQPTCLSIGRCHPCVLVGTTDGSLWAVNIMKKAYSHREASSKLRLFRHEYRAAPVNPGGGGGGGRDGESAREGEEKEERGNEMPRGKCRVLHGFLPERNLHPKGTRPQKAGGGAKASSGKKKNNSKNSAKGKGKSKAGGSEEEEEDDDLSDAMGQLDDAEGEGAVPQPITVHDPQARITHVVWSPNVRFSWWAAAAMGSGLVRVMDLGVDPPPRTTRGGDGGMSSSEDEEGSEGDGEEGNEGEGGGDDDEEEDGDGVKVEADDGRGEGGDLDTDSDEEPRTRARWRPANK</sequence>
<feature type="region of interest" description="Disordered" evidence="4">
    <location>
        <begin position="1"/>
        <end position="97"/>
    </location>
</feature>
<evidence type="ECO:0000256" key="4">
    <source>
        <dbReference type="SAM" id="MobiDB-lite"/>
    </source>
</evidence>
<dbReference type="InterPro" id="IPR052416">
    <property type="entry name" value="GTF3C_component"/>
</dbReference>
<proteinExistence type="predicted"/>
<keyword evidence="2" id="KW-0804">Transcription</keyword>
<feature type="compositionally biased region" description="Acidic residues" evidence="4">
    <location>
        <begin position="620"/>
        <end position="630"/>
    </location>
</feature>
<reference evidence="5 6" key="1">
    <citation type="submission" date="2024-02" db="EMBL/GenBank/DDBJ databases">
        <title>De novo assembly and annotation of 12 fungi associated with fruit tree decline syndrome in Ontario, Canada.</title>
        <authorList>
            <person name="Sulman M."/>
            <person name="Ellouze W."/>
            <person name="Ilyukhin E."/>
        </authorList>
    </citation>
    <scope>NUCLEOTIDE SEQUENCE [LARGE SCALE GENOMIC DNA]</scope>
    <source>
        <strain evidence="5 6">M11/M66-122</strain>
    </source>
</reference>
<comment type="caution">
    <text evidence="5">The sequence shown here is derived from an EMBL/GenBank/DDBJ whole genome shotgun (WGS) entry which is preliminary data.</text>
</comment>
<name>A0AAN9YS90_9PEZI</name>
<comment type="subcellular location">
    <subcellularLocation>
        <location evidence="1">Nucleus</location>
    </subcellularLocation>
</comment>
<dbReference type="Proteomes" id="UP001320420">
    <property type="component" value="Unassembled WGS sequence"/>
</dbReference>
<dbReference type="InterPro" id="IPR036322">
    <property type="entry name" value="WD40_repeat_dom_sf"/>
</dbReference>
<dbReference type="SUPFAM" id="SSF50978">
    <property type="entry name" value="WD40 repeat-like"/>
    <property type="match status" value="1"/>
</dbReference>
<feature type="compositionally biased region" description="Acidic residues" evidence="4">
    <location>
        <begin position="43"/>
        <end position="63"/>
    </location>
</feature>
<evidence type="ECO:0000313" key="6">
    <source>
        <dbReference type="Proteomes" id="UP001320420"/>
    </source>
</evidence>
<dbReference type="PANTHER" id="PTHR15052">
    <property type="entry name" value="RNA POLYMERASE III TRANSCRIPTION INITIATION FACTOR COMPLEX SUBUNIT"/>
    <property type="match status" value="1"/>
</dbReference>
<protein>
    <submittedName>
        <fullName evidence="5">Uncharacterized protein</fullName>
    </submittedName>
</protein>
<feature type="compositionally biased region" description="Basic residues" evidence="4">
    <location>
        <begin position="598"/>
        <end position="615"/>
    </location>
</feature>
<dbReference type="EMBL" id="JAKJXP020000035">
    <property type="protein sequence ID" value="KAK7752687.1"/>
    <property type="molecule type" value="Genomic_DNA"/>
</dbReference>
<evidence type="ECO:0000313" key="5">
    <source>
        <dbReference type="EMBL" id="KAK7752687.1"/>
    </source>
</evidence>
<dbReference type="SMART" id="SM00320">
    <property type="entry name" value="WD40"/>
    <property type="match status" value="2"/>
</dbReference>
<dbReference type="AlphaFoldDB" id="A0AAN9YS90"/>
<dbReference type="InterPro" id="IPR001680">
    <property type="entry name" value="WD40_rpt"/>
</dbReference>
<keyword evidence="6" id="KW-1185">Reference proteome</keyword>
<evidence type="ECO:0000256" key="1">
    <source>
        <dbReference type="ARBA" id="ARBA00004123"/>
    </source>
</evidence>
<dbReference type="Gene3D" id="2.130.10.10">
    <property type="entry name" value="YVTN repeat-like/Quinoprotein amine dehydrogenase"/>
    <property type="match status" value="1"/>
</dbReference>
<feature type="region of interest" description="Disordered" evidence="4">
    <location>
        <begin position="688"/>
        <end position="770"/>
    </location>
</feature>
<organism evidence="5 6">
    <name type="scientific">Diatrype stigma</name>
    <dbReference type="NCBI Taxonomy" id="117547"/>
    <lineage>
        <taxon>Eukaryota</taxon>
        <taxon>Fungi</taxon>
        <taxon>Dikarya</taxon>
        <taxon>Ascomycota</taxon>
        <taxon>Pezizomycotina</taxon>
        <taxon>Sordariomycetes</taxon>
        <taxon>Xylariomycetidae</taxon>
        <taxon>Xylariales</taxon>
        <taxon>Diatrypaceae</taxon>
        <taxon>Diatrype</taxon>
    </lineage>
</organism>
<feature type="compositionally biased region" description="Basic and acidic residues" evidence="4">
    <location>
        <begin position="545"/>
        <end position="565"/>
    </location>
</feature>
<feature type="compositionally biased region" description="Acidic residues" evidence="4">
    <location>
        <begin position="706"/>
        <end position="734"/>
    </location>
</feature>
<feature type="region of interest" description="Disordered" evidence="4">
    <location>
        <begin position="532"/>
        <end position="652"/>
    </location>
</feature>
<evidence type="ECO:0000256" key="3">
    <source>
        <dbReference type="ARBA" id="ARBA00023242"/>
    </source>
</evidence>